<dbReference type="PANTHER" id="PTHR31683:SF18">
    <property type="entry name" value="PECTATE LYASE 21-RELATED"/>
    <property type="match status" value="1"/>
</dbReference>
<feature type="signal peptide" evidence="5">
    <location>
        <begin position="1"/>
        <end position="18"/>
    </location>
</feature>
<sequence length="317" mass="33061">MQFFTQLVASSLVAGSLASAIPLTERAAAVDQLVGFGEGTTGGGSGAGVTVSSCSALSTAAAAGGVIKINGKLNGCGTIKVASNTSLLGVGKGSGLINGGFRLAKVSNVIIRNLELTPPKKADAIDVEASTNIWVDHCDLHSVGMVGGKDDYDGLFDAKRESDKITVSWTKFHDHWKGSLIGHSDSFTADKGKLRITYHHNSFINVNSRLPSLRFGSGHIYSSCFQDCPTSGINSRMGAKVLVEQSSFSNVKRAIATNLDSDQQGYAVEKNNIFTGSTTTEITQSGQPDIPYQYTTDPAASVCGIVASQAGTGVITF</sequence>
<keyword evidence="3 4" id="KW-0456">Lyase</keyword>
<dbReference type="AlphaFoldDB" id="A0A6A6VCQ5"/>
<keyword evidence="8" id="KW-1185">Reference proteome</keyword>
<keyword evidence="2 5" id="KW-0732">Signal</keyword>
<dbReference type="GO" id="GO:0005576">
    <property type="term" value="C:extracellular region"/>
    <property type="evidence" value="ECO:0007669"/>
    <property type="project" value="UniProtKB-SubCell"/>
</dbReference>
<protein>
    <submittedName>
        <fullName evidence="7">Polysaccharide lyase family 1 protein</fullName>
    </submittedName>
</protein>
<gene>
    <name evidence="7" type="ORF">M011DRAFT_442698</name>
</gene>
<accession>A0A6A6VCQ5</accession>
<evidence type="ECO:0000256" key="1">
    <source>
        <dbReference type="ARBA" id="ARBA00010980"/>
    </source>
</evidence>
<dbReference type="SMART" id="SM00656">
    <property type="entry name" value="Amb_all"/>
    <property type="match status" value="1"/>
</dbReference>
<evidence type="ECO:0000313" key="8">
    <source>
        <dbReference type="Proteomes" id="UP000799440"/>
    </source>
</evidence>
<dbReference type="EMBL" id="MU006571">
    <property type="protein sequence ID" value="KAF2747676.1"/>
    <property type="molecule type" value="Genomic_DNA"/>
</dbReference>
<keyword evidence="4" id="KW-0119">Carbohydrate metabolism</keyword>
<evidence type="ECO:0000256" key="2">
    <source>
        <dbReference type="ARBA" id="ARBA00022729"/>
    </source>
</evidence>
<dbReference type="InterPro" id="IPR002022">
    <property type="entry name" value="Pec_lyase"/>
</dbReference>
<dbReference type="SUPFAM" id="SSF51126">
    <property type="entry name" value="Pectin lyase-like"/>
    <property type="match status" value="1"/>
</dbReference>
<dbReference type="OrthoDB" id="1637350at2759"/>
<proteinExistence type="inferred from homology"/>
<reference evidence="7" key="1">
    <citation type="journal article" date="2020" name="Stud. Mycol.">
        <title>101 Dothideomycetes genomes: a test case for predicting lifestyles and emergence of pathogens.</title>
        <authorList>
            <person name="Haridas S."/>
            <person name="Albert R."/>
            <person name="Binder M."/>
            <person name="Bloem J."/>
            <person name="Labutti K."/>
            <person name="Salamov A."/>
            <person name="Andreopoulos B."/>
            <person name="Baker S."/>
            <person name="Barry K."/>
            <person name="Bills G."/>
            <person name="Bluhm B."/>
            <person name="Cannon C."/>
            <person name="Castanera R."/>
            <person name="Culley D."/>
            <person name="Daum C."/>
            <person name="Ezra D."/>
            <person name="Gonzalez J."/>
            <person name="Henrissat B."/>
            <person name="Kuo A."/>
            <person name="Liang C."/>
            <person name="Lipzen A."/>
            <person name="Lutzoni F."/>
            <person name="Magnuson J."/>
            <person name="Mondo S."/>
            <person name="Nolan M."/>
            <person name="Ohm R."/>
            <person name="Pangilinan J."/>
            <person name="Park H.-J."/>
            <person name="Ramirez L."/>
            <person name="Alfaro M."/>
            <person name="Sun H."/>
            <person name="Tritt A."/>
            <person name="Yoshinaga Y."/>
            <person name="Zwiers L.-H."/>
            <person name="Turgeon B."/>
            <person name="Goodwin S."/>
            <person name="Spatafora J."/>
            <person name="Crous P."/>
            <person name="Grigoriev I."/>
        </authorList>
    </citation>
    <scope>NUCLEOTIDE SEQUENCE</scope>
    <source>
        <strain evidence="7">CBS 119925</strain>
    </source>
</reference>
<evidence type="ECO:0000256" key="5">
    <source>
        <dbReference type="SAM" id="SignalP"/>
    </source>
</evidence>
<evidence type="ECO:0000259" key="6">
    <source>
        <dbReference type="SMART" id="SM00656"/>
    </source>
</evidence>
<dbReference type="InterPro" id="IPR011050">
    <property type="entry name" value="Pectin_lyase_fold/virulence"/>
</dbReference>
<keyword evidence="4" id="KW-0964">Secreted</keyword>
<dbReference type="InterPro" id="IPR045032">
    <property type="entry name" value="PEL"/>
</dbReference>
<evidence type="ECO:0000313" key="7">
    <source>
        <dbReference type="EMBL" id="KAF2747676.1"/>
    </source>
</evidence>
<feature type="chain" id="PRO_5025644663" evidence="5">
    <location>
        <begin position="19"/>
        <end position="317"/>
    </location>
</feature>
<dbReference type="GO" id="GO:0030570">
    <property type="term" value="F:pectate lyase activity"/>
    <property type="evidence" value="ECO:0007669"/>
    <property type="project" value="InterPro"/>
</dbReference>
<comment type="similarity">
    <text evidence="1 4">Belongs to the polysaccharide lyase 1 family.</text>
</comment>
<comment type="subcellular location">
    <subcellularLocation>
        <location evidence="4">Secreted</location>
    </subcellularLocation>
</comment>
<dbReference type="Proteomes" id="UP000799440">
    <property type="component" value="Unassembled WGS sequence"/>
</dbReference>
<keyword evidence="4" id="KW-0624">Polysaccharide degradation</keyword>
<dbReference type="InterPro" id="IPR012334">
    <property type="entry name" value="Pectin_lyas_fold"/>
</dbReference>
<dbReference type="PANTHER" id="PTHR31683">
    <property type="entry name" value="PECTATE LYASE 18-RELATED"/>
    <property type="match status" value="1"/>
</dbReference>
<evidence type="ECO:0000256" key="3">
    <source>
        <dbReference type="ARBA" id="ARBA00023239"/>
    </source>
</evidence>
<organism evidence="7 8">
    <name type="scientific">Sporormia fimetaria CBS 119925</name>
    <dbReference type="NCBI Taxonomy" id="1340428"/>
    <lineage>
        <taxon>Eukaryota</taxon>
        <taxon>Fungi</taxon>
        <taxon>Dikarya</taxon>
        <taxon>Ascomycota</taxon>
        <taxon>Pezizomycotina</taxon>
        <taxon>Dothideomycetes</taxon>
        <taxon>Pleosporomycetidae</taxon>
        <taxon>Pleosporales</taxon>
        <taxon>Sporormiaceae</taxon>
        <taxon>Sporormia</taxon>
    </lineage>
</organism>
<dbReference type="GO" id="GO:0000272">
    <property type="term" value="P:polysaccharide catabolic process"/>
    <property type="evidence" value="ECO:0007669"/>
    <property type="project" value="UniProtKB-KW"/>
</dbReference>
<evidence type="ECO:0000256" key="4">
    <source>
        <dbReference type="RuleBase" id="RU361173"/>
    </source>
</evidence>
<name>A0A6A6VCQ5_9PLEO</name>
<dbReference type="Pfam" id="PF00544">
    <property type="entry name" value="Pectate_lyase_4"/>
    <property type="match status" value="1"/>
</dbReference>
<dbReference type="Gene3D" id="2.160.20.10">
    <property type="entry name" value="Single-stranded right-handed beta-helix, Pectin lyase-like"/>
    <property type="match status" value="1"/>
</dbReference>
<feature type="domain" description="Pectate lyase" evidence="6">
    <location>
        <begin position="47"/>
        <end position="254"/>
    </location>
</feature>